<dbReference type="CDD" id="cd20529">
    <property type="entry name" value="CYCLIN_CCNJ-like_rpt2"/>
    <property type="match status" value="1"/>
</dbReference>
<dbReference type="PROSITE" id="PS51375">
    <property type="entry name" value="PPR"/>
    <property type="match status" value="5"/>
</dbReference>
<feature type="repeat" description="PPR" evidence="6">
    <location>
        <begin position="1759"/>
        <end position="1793"/>
    </location>
</feature>
<dbReference type="Pfam" id="PF14881">
    <property type="entry name" value="Tubulin_3"/>
    <property type="match status" value="1"/>
</dbReference>
<dbReference type="SUPFAM" id="SSF52490">
    <property type="entry name" value="Tubulin nucleotide-binding domain-like"/>
    <property type="match status" value="1"/>
</dbReference>
<keyword evidence="5" id="KW-0496">Mitochondrion</keyword>
<dbReference type="Pfam" id="PF10644">
    <property type="entry name" value="Misat_Tub_SegII"/>
    <property type="match status" value="1"/>
</dbReference>
<dbReference type="PROSITE" id="PS51286">
    <property type="entry name" value="RAP"/>
    <property type="match status" value="1"/>
</dbReference>
<feature type="compositionally biased region" description="Low complexity" evidence="7">
    <location>
        <begin position="1368"/>
        <end position="1402"/>
    </location>
</feature>
<dbReference type="Gene3D" id="1.25.40.10">
    <property type="entry name" value="Tetratricopeptide repeat domain"/>
    <property type="match status" value="2"/>
</dbReference>
<dbReference type="Pfam" id="PF00134">
    <property type="entry name" value="Cyclin_N"/>
    <property type="match status" value="1"/>
</dbReference>
<feature type="repeat" description="PPR" evidence="6">
    <location>
        <begin position="1653"/>
        <end position="1687"/>
    </location>
</feature>
<sequence>MREVVTVQLGDFANFTGSHYWNLLDASAEYCHTHGPQQENVQSHVFHQEKLTEQGQSSWAPRLLAIAARDSFAGSSLIGSAAYAENGLRSEAVSWAWDGQMELHETDLIARSEYNELLETEDAEPDSPALGNAIQGPLERAAKDLDVPGAVTMWTDFIEVLLPTKAVFTLPDIWHGSTSFGGFTQGMGILTLGDREEILDRARLLGEACDSPQGLQMLVDDMSGFGGLAANILPDLKDAIGIQTVLTFALRATRDAPARSTQQGTAQAQWQLNEALSMACLSSETSLFTPMASPAHPSNQLGLQWDPDRHYHTSALCAAALDNMTFPLRAGSPRSTGSLTMAEVVQLLAIRPSANLATMSGRMPAPIIPPPTAESQQDTDFRTPMPQCQPLQPPCMAQWTPGLQASQHTMLSESLTVRGAACNGTSASRSMTEEYLQQVYMTEGLRCRRHTCVSALGMQLPLPFPAVFRNISAPQMHAAAGALSIHQGLQQGSAALNKPRSCSMLSRWAASQSFGPYVDGILTRFQEAHANSLGQTIIRNWECDEDIIAAVKERLQDMIDSPALACKHPPVQGRRSSSEALVLRKLRHRRAKSTPGKKTRRLSTGTPLATVAMGSLGALAAGRTTAALLAPHPSAIMEQLSKAATYDEIADIIEASQALLGGSEIPVAFQRLAALWLNSSEPGATGLLDSHPQLQPVLTILQNAAVQQLCSIAGQGLGLILWAHAKLVLPPASIRTLLEQSQQEVARRLGDSANELNPHLQLGPQALSQIIYAYAALGIHPGAGLLSAIVKGVQNQLRDFSPQGLSDIVWAYAKLGAPLSADTCQLLESLAVEAASQLLDVRSRQKFVPQNLTNMLYGYATLGYNPGVMLLAAVAKEAQRHLQEYNLQELADMVWAYAQIGNASPTDVDKLLDAIPDFLCLQLQQASKVQPDVIKSILSAHAKLGKKPQQLLTLLAAAAQKQMASFDPEALSSIAWSWAALSFYPGQQLLDGLVDAALRQLPAFQPQELADLFWAMASLRHTPGSSRLDRMVGNVMQRSKTFRPNQLISIFWGTACLGHTGGNVLAAPTLQAMEAQDEEVTATHLSNMMWALAVCLPESEAFFSKLGGKLAAIPLRDLGRDTLIRVLEAELAFGTGKSPSQALPSALRSDAIAAWRQTKDSTFDEMYSEIASTLDSMGLSVVLDHPIEDGLIYIHVALMNSRTALQLEGTADHCTNDQKQLLGSTLLRRCTLERHGWKVVTVQSDEWSMLAEGAQRTAFLERLLGRAAKPTMDTMQSLLAQFSGAGLEAQSSDAMPSSSRGLEGATQSQSPMSNQAFNHWQGSQFMQPWSAQPSSALPRPSSSSWLQNPTSAPYMSDRPKSGSGQGMPGMSAPMPSPSPTLSTGSPHPLSSTSHDSSTGASLMASPHDHDQSGHHPFMPSMSQPWGAASTGGLMPSGADEQFRHLWSMVPGATAPDALAGLQVNPSSLNMLESQAPLPVSELKRVIEMLPLERSAVAVVAPCLATLEPADFAALLSELARDNHAFRAWQLFDWVRSLPEGQIVRRLCDSNTYVTMITLCAPWHQLPRALHLMADMQAQQMECGPQAYAALLNAALKCGEGSLAVDVYRQMKGQGMPLPHRLFHTLIDVLVKIGKWQEAVVVMDDMRNGGQAVEVQTYNLMIVTCTKMGHPFSAINMYKRMVSDGVPPNTKTFTALIGTFAKCGPLESALDTIQNVIQQDGSGSAIGTYAALMSACEKAGQWDLAIALFDRMTALNCKPDVSIFNSMIAACAHGGEHQKAQAMFDRMAEHGCKPDAVTFANLIRAYKKGGQWCRALATFEAMQSSGSRPHAAVYSSVIDVLWQTGLPWAQARALQLFESAVKTNCLPAATEASKKGTLKVDLQALTVGVAVLSMDRWLMGLRDTVSRDPALGAYDINRKLAVVNGMGEHSRAQGNSSAVKEAVGASLIGARGPFRLVQDHSRSGRLEASTLPLKKWLFSESFDKYHRMFSSGPATSMRSEIAKLATAEYLEHEQAQAEQCHDMLLAIRKYEELHALSPKVLHSNSSGYLQQRKQLVAFTLQVGQALHLRGQTAHAAVALMDRVTMAGACIPPNFAPLFACACLRLASVCEGAPAPAPMSIATLVNFPESALERLEWNIRHVLHNDTSCISPTHCLKVYIQRLGCDLNNSEAVQQAAGCAFALATEALSDLTLLQFPPSLTAAALLMSARKHQGAVPAWPSVLAQLTGFSEASTPAFGAVINQTMRLISKIDIHHGIYGP</sequence>
<dbReference type="InterPro" id="IPR013584">
    <property type="entry name" value="RAP"/>
</dbReference>
<feature type="compositionally biased region" description="Low complexity" evidence="7">
    <location>
        <begin position="1330"/>
        <end position="1344"/>
    </location>
</feature>
<name>A0AAW1S2Q0_9CHLO</name>
<evidence type="ECO:0000256" key="2">
    <source>
        <dbReference type="ARBA" id="ARBA00007626"/>
    </source>
</evidence>
<feature type="repeat" description="PPR" evidence="6">
    <location>
        <begin position="1583"/>
        <end position="1617"/>
    </location>
</feature>
<organism evidence="9 10">
    <name type="scientific">Apatococcus lobatus</name>
    <dbReference type="NCBI Taxonomy" id="904363"/>
    <lineage>
        <taxon>Eukaryota</taxon>
        <taxon>Viridiplantae</taxon>
        <taxon>Chlorophyta</taxon>
        <taxon>core chlorophytes</taxon>
        <taxon>Trebouxiophyceae</taxon>
        <taxon>Chlorellales</taxon>
        <taxon>Chlorellaceae</taxon>
        <taxon>Apatococcus</taxon>
    </lineage>
</organism>
<dbReference type="Gene3D" id="3.40.50.1440">
    <property type="entry name" value="Tubulin/FtsZ, GTPase domain"/>
    <property type="match status" value="1"/>
</dbReference>
<evidence type="ECO:0000256" key="6">
    <source>
        <dbReference type="PROSITE-ProRule" id="PRU00708"/>
    </source>
</evidence>
<dbReference type="InterPro" id="IPR006671">
    <property type="entry name" value="Cyclin_N"/>
</dbReference>
<evidence type="ECO:0000256" key="3">
    <source>
        <dbReference type="ARBA" id="ARBA00008507"/>
    </source>
</evidence>
<accession>A0AAW1S2Q0</accession>
<reference evidence="9 10" key="1">
    <citation type="journal article" date="2024" name="Nat. Commun.">
        <title>Phylogenomics reveals the evolutionary origins of lichenization in chlorophyte algae.</title>
        <authorList>
            <person name="Puginier C."/>
            <person name="Libourel C."/>
            <person name="Otte J."/>
            <person name="Skaloud P."/>
            <person name="Haon M."/>
            <person name="Grisel S."/>
            <person name="Petersen M."/>
            <person name="Berrin J.G."/>
            <person name="Delaux P.M."/>
            <person name="Dal Grande F."/>
            <person name="Keller J."/>
        </authorList>
    </citation>
    <scope>NUCLEOTIDE SEQUENCE [LARGE SCALE GENOMIC DNA]</scope>
    <source>
        <strain evidence="9 10">SAG 2145</strain>
    </source>
</reference>
<dbReference type="PANTHER" id="PTHR47447:SF17">
    <property type="entry name" value="OS12G0638900 PROTEIN"/>
    <property type="match status" value="1"/>
</dbReference>
<dbReference type="Gene3D" id="1.10.472.10">
    <property type="entry name" value="Cyclin-like"/>
    <property type="match status" value="2"/>
</dbReference>
<dbReference type="SUPFAM" id="SSF47954">
    <property type="entry name" value="Cyclin-like"/>
    <property type="match status" value="2"/>
</dbReference>
<dbReference type="InterPro" id="IPR036525">
    <property type="entry name" value="Tubulin/FtsZ_GTPase_sf"/>
</dbReference>
<gene>
    <name evidence="9" type="ORF">WJX74_008368</name>
</gene>
<comment type="caution">
    <text evidence="9">The sequence shown here is derived from an EMBL/GenBank/DDBJ whole genome shotgun (WGS) entry which is preliminary data.</text>
</comment>
<dbReference type="InterPro" id="IPR019605">
    <property type="entry name" value="Misato_II_tubulin-like"/>
</dbReference>
<dbReference type="Pfam" id="PF13041">
    <property type="entry name" value="PPR_2"/>
    <property type="match status" value="2"/>
</dbReference>
<evidence type="ECO:0000256" key="4">
    <source>
        <dbReference type="ARBA" id="ARBA00022737"/>
    </source>
</evidence>
<evidence type="ECO:0000256" key="1">
    <source>
        <dbReference type="ARBA" id="ARBA00004173"/>
    </source>
</evidence>
<feature type="region of interest" description="Disordered" evidence="7">
    <location>
        <begin position="1289"/>
        <end position="1315"/>
    </location>
</feature>
<dbReference type="SUPFAM" id="SSF48452">
    <property type="entry name" value="TPR-like"/>
    <property type="match status" value="1"/>
</dbReference>
<keyword evidence="10" id="KW-1185">Reference proteome</keyword>
<comment type="similarity">
    <text evidence="2">Belongs to the PPR family. P subfamily.</text>
</comment>
<dbReference type="NCBIfam" id="TIGR00756">
    <property type="entry name" value="PPR"/>
    <property type="match status" value="3"/>
</dbReference>
<protein>
    <recommendedName>
        <fullName evidence="8">RAP domain-containing protein</fullName>
    </recommendedName>
</protein>
<dbReference type="InterPro" id="IPR002885">
    <property type="entry name" value="PPR_rpt"/>
</dbReference>
<dbReference type="Pfam" id="PF08373">
    <property type="entry name" value="RAP"/>
    <property type="match status" value="1"/>
</dbReference>
<feature type="region of interest" description="Disordered" evidence="7">
    <location>
        <begin position="1328"/>
        <end position="1436"/>
    </location>
</feature>
<dbReference type="GO" id="GO:0005739">
    <property type="term" value="C:mitochondrion"/>
    <property type="evidence" value="ECO:0007669"/>
    <property type="project" value="UniProtKB-SubCell"/>
</dbReference>
<comment type="subcellular location">
    <subcellularLocation>
        <location evidence="1">Mitochondrion</location>
    </subcellularLocation>
</comment>
<feature type="domain" description="RAP" evidence="8">
    <location>
        <begin position="1203"/>
        <end position="1262"/>
    </location>
</feature>
<dbReference type="EMBL" id="JALJOS010000004">
    <property type="protein sequence ID" value="KAK9840364.1"/>
    <property type="molecule type" value="Genomic_DNA"/>
</dbReference>
<dbReference type="InterPro" id="IPR029209">
    <property type="entry name" value="DML1/Misato_tubulin"/>
</dbReference>
<proteinExistence type="inferred from homology"/>
<evidence type="ECO:0000256" key="5">
    <source>
        <dbReference type="ARBA" id="ARBA00023128"/>
    </source>
</evidence>
<keyword evidence="4" id="KW-0677">Repeat</keyword>
<evidence type="ECO:0000256" key="7">
    <source>
        <dbReference type="SAM" id="MobiDB-lite"/>
    </source>
</evidence>
<dbReference type="Pfam" id="PF01535">
    <property type="entry name" value="PPR"/>
    <property type="match status" value="3"/>
</dbReference>
<dbReference type="PANTHER" id="PTHR47447">
    <property type="entry name" value="OS03G0856100 PROTEIN"/>
    <property type="match status" value="1"/>
</dbReference>
<evidence type="ECO:0000313" key="10">
    <source>
        <dbReference type="Proteomes" id="UP001438707"/>
    </source>
</evidence>
<dbReference type="InterPro" id="IPR036915">
    <property type="entry name" value="Cyclin-like_sf"/>
</dbReference>
<dbReference type="InterPro" id="IPR011990">
    <property type="entry name" value="TPR-like_helical_dom_sf"/>
</dbReference>
<comment type="similarity">
    <text evidence="3">Belongs to the misato family.</text>
</comment>
<feature type="repeat" description="PPR" evidence="6">
    <location>
        <begin position="1724"/>
        <end position="1758"/>
    </location>
</feature>
<evidence type="ECO:0000259" key="8">
    <source>
        <dbReference type="PROSITE" id="PS51286"/>
    </source>
</evidence>
<feature type="repeat" description="PPR" evidence="6">
    <location>
        <begin position="1794"/>
        <end position="1828"/>
    </location>
</feature>
<evidence type="ECO:0000313" key="9">
    <source>
        <dbReference type="EMBL" id="KAK9840364.1"/>
    </source>
</evidence>
<dbReference type="Proteomes" id="UP001438707">
    <property type="component" value="Unassembled WGS sequence"/>
</dbReference>